<keyword evidence="2" id="KW-1185">Reference proteome</keyword>
<dbReference type="Proteomes" id="UP000555828">
    <property type="component" value="Unassembled WGS sequence"/>
</dbReference>
<comment type="caution">
    <text evidence="1">The sequence shown here is derived from an EMBL/GenBank/DDBJ whole genome shotgun (WGS) entry which is preliminary data.</text>
</comment>
<organism evidence="1 2">
    <name type="scientific">Thermosipho japonicus</name>
    <dbReference type="NCBI Taxonomy" id="90323"/>
    <lineage>
        <taxon>Bacteria</taxon>
        <taxon>Thermotogati</taxon>
        <taxon>Thermotogota</taxon>
        <taxon>Thermotogae</taxon>
        <taxon>Thermotogales</taxon>
        <taxon>Fervidobacteriaceae</taxon>
        <taxon>Thermosipho</taxon>
    </lineage>
</organism>
<proteinExistence type="predicted"/>
<dbReference type="EMBL" id="JACHEX010000001">
    <property type="protein sequence ID" value="MBB6061666.1"/>
    <property type="molecule type" value="Genomic_DNA"/>
</dbReference>
<dbReference type="AlphaFoldDB" id="A0A841GDK1"/>
<dbReference type="RefSeq" id="WP_184618443.1">
    <property type="nucleotide sequence ID" value="NZ_JACHEX010000001.1"/>
</dbReference>
<reference evidence="1 2" key="1">
    <citation type="submission" date="2020-08" db="EMBL/GenBank/DDBJ databases">
        <title>Genomic Encyclopedia of Type Strains, Phase IV (KMG-IV): sequencing the most valuable type-strain genomes for metagenomic binning, comparative biology and taxonomic classification.</title>
        <authorList>
            <person name="Goeker M."/>
        </authorList>
    </citation>
    <scope>NUCLEOTIDE SEQUENCE [LARGE SCALE GENOMIC DNA]</scope>
    <source>
        <strain evidence="1 2">DSM 13481</strain>
    </source>
</reference>
<name>A0A841GDK1_9BACT</name>
<sequence>MKIKKLLVIFVLLLSLIAISQTYINIGTIERNNEKFFVYELSPEFSIGPVTIGIGFTSYSTDVVYGQMYYGIPSSTPSTNILNAFVINTFALNTDLFEFKYRKVKPITLAMGFNVRKYVNPNTRAFDITLKFSNFSVYTHLPYEISKYIPFEFSRSDSIYMASLGYNLSSLLKIESYLITDVDATVSYTEDSSTPVKYGGGIATYIPILNSIKIGGEIAAQSDESFQKISKGLFAGVFADLGLINPMGGIYYTMNGYIPFLFNKKYSLLKFNSNLPSMSSTNNTLGYFAGADIDFEPYITGEFYVYGLLEESTPVAEGNVRVILPELGNFSGLIIDGTYFDDSPFEGGKLLDENTEAILRLSYPLIGNNFVAGIQYKWESNEWFKSIFISSVSSF</sequence>
<accession>A0A841GDK1</accession>
<protein>
    <submittedName>
        <fullName evidence="1">Uncharacterized protein</fullName>
    </submittedName>
</protein>
<evidence type="ECO:0000313" key="2">
    <source>
        <dbReference type="Proteomes" id="UP000555828"/>
    </source>
</evidence>
<evidence type="ECO:0000313" key="1">
    <source>
        <dbReference type="EMBL" id="MBB6061666.1"/>
    </source>
</evidence>
<gene>
    <name evidence="1" type="ORF">HNP65_000088</name>
</gene>